<dbReference type="EMBL" id="JBHTEB010000001">
    <property type="protein sequence ID" value="MFD0319015.1"/>
    <property type="molecule type" value="Genomic_DNA"/>
</dbReference>
<dbReference type="Gene3D" id="3.90.1150.200">
    <property type="match status" value="1"/>
</dbReference>
<evidence type="ECO:0000313" key="3">
    <source>
        <dbReference type="Proteomes" id="UP001597023"/>
    </source>
</evidence>
<dbReference type="Proteomes" id="UP001597023">
    <property type="component" value="Unassembled WGS sequence"/>
</dbReference>
<protein>
    <submittedName>
        <fullName evidence="2">Iron chaperone</fullName>
    </submittedName>
</protein>
<accession>A0ABW2WLP5</accession>
<feature type="region of interest" description="Disordered" evidence="1">
    <location>
        <begin position="1"/>
        <end position="21"/>
    </location>
</feature>
<organism evidence="2 3">
    <name type="scientific">Streptomyces flavalbus</name>
    <dbReference type="NCBI Taxonomy" id="2665155"/>
    <lineage>
        <taxon>Bacteria</taxon>
        <taxon>Bacillati</taxon>
        <taxon>Actinomycetota</taxon>
        <taxon>Actinomycetes</taxon>
        <taxon>Kitasatosporales</taxon>
        <taxon>Streptomycetaceae</taxon>
        <taxon>Streptomyces</taxon>
    </lineage>
</organism>
<proteinExistence type="predicted"/>
<dbReference type="SUPFAM" id="SSF159888">
    <property type="entry name" value="YdhG-like"/>
    <property type="match status" value="1"/>
</dbReference>
<comment type="caution">
    <text evidence="2">The sequence shown here is derived from an EMBL/GenBank/DDBJ whole genome shotgun (WGS) entry which is preliminary data.</text>
</comment>
<name>A0ABW2WLP5_9ACTN</name>
<reference evidence="3" key="1">
    <citation type="journal article" date="2019" name="Int. J. Syst. Evol. Microbiol.">
        <title>The Global Catalogue of Microorganisms (GCM) 10K type strain sequencing project: providing services to taxonomists for standard genome sequencing and annotation.</title>
        <authorList>
            <consortium name="The Broad Institute Genomics Platform"/>
            <consortium name="The Broad Institute Genome Sequencing Center for Infectious Disease"/>
            <person name="Wu L."/>
            <person name="Ma J."/>
        </authorList>
    </citation>
    <scope>NUCLEOTIDE SEQUENCE [LARGE SCALE GENOMIC DNA]</scope>
    <source>
        <strain evidence="3">CGMCC 4.7400</strain>
    </source>
</reference>
<dbReference type="RefSeq" id="WP_381618854.1">
    <property type="nucleotide sequence ID" value="NZ_JBHTEB010000001.1"/>
</dbReference>
<evidence type="ECO:0000313" key="2">
    <source>
        <dbReference type="EMBL" id="MFD0319015.1"/>
    </source>
</evidence>
<keyword evidence="3" id="KW-1185">Reference proteome</keyword>
<gene>
    <name evidence="2" type="ORF">ACFQZ6_33330</name>
</gene>
<sequence length="131" mass="14207">MKERAQELKASARRTSRAEKAAQDEAAVLAKIAEMEAPDRALAERVHALVTASAPDLAPKLWYGMPAYARDGKIVCFFQSARKFKARYATLGFSDQAHLDDGALWATSYALAELTPDAEARIAALVKRAAG</sequence>
<evidence type="ECO:0000256" key="1">
    <source>
        <dbReference type="SAM" id="MobiDB-lite"/>
    </source>
</evidence>